<keyword evidence="3" id="KW-0808">Transferase</keyword>
<keyword evidence="3" id="KW-0328">Glycosyltransferase</keyword>
<dbReference type="GO" id="GO:0000139">
    <property type="term" value="C:Golgi membrane"/>
    <property type="evidence" value="ECO:0007669"/>
    <property type="project" value="UniProtKB-SubCell"/>
</dbReference>
<gene>
    <name evidence="9" type="ORF">SO802_029172</name>
</gene>
<dbReference type="PANTHER" id="PTHR11062">
    <property type="entry name" value="EXOSTOSIN HEPARAN SULFATE GLYCOSYLTRANSFERASE -RELATED"/>
    <property type="match status" value="1"/>
</dbReference>
<dbReference type="InterPro" id="IPR004263">
    <property type="entry name" value="Exostosin"/>
</dbReference>
<dbReference type="InterPro" id="IPR040911">
    <property type="entry name" value="Exostosin_GT47"/>
</dbReference>
<feature type="domain" description="Exostosin GT47" evidence="8">
    <location>
        <begin position="103"/>
        <end position="246"/>
    </location>
</feature>
<comment type="caution">
    <text evidence="9">The sequence shown here is derived from an EMBL/GenBank/DDBJ whole genome shotgun (WGS) entry which is preliminary data.</text>
</comment>
<dbReference type="GO" id="GO:0016757">
    <property type="term" value="F:glycosyltransferase activity"/>
    <property type="evidence" value="ECO:0007669"/>
    <property type="project" value="UniProtKB-KW"/>
</dbReference>
<comment type="similarity">
    <text evidence="2">Belongs to the glycosyltransferase 47 family.</text>
</comment>
<comment type="subcellular location">
    <subcellularLocation>
        <location evidence="1">Golgi apparatus membrane</location>
        <topology evidence="1">Single-pass type II membrane protein</topology>
    </subcellularLocation>
</comment>
<keyword evidence="7" id="KW-1133">Transmembrane helix</keyword>
<evidence type="ECO:0000259" key="8">
    <source>
        <dbReference type="Pfam" id="PF03016"/>
    </source>
</evidence>
<reference evidence="9 10" key="1">
    <citation type="submission" date="2024-01" db="EMBL/GenBank/DDBJ databases">
        <title>A telomere-to-telomere, gap-free genome of sweet tea (Lithocarpus litseifolius).</title>
        <authorList>
            <person name="Zhou J."/>
        </authorList>
    </citation>
    <scope>NUCLEOTIDE SEQUENCE [LARGE SCALE GENOMIC DNA]</scope>
    <source>
        <strain evidence="9">Zhou-2022a</strain>
        <tissue evidence="9">Leaf</tissue>
    </source>
</reference>
<dbReference type="Proteomes" id="UP001459277">
    <property type="component" value="Unassembled WGS sequence"/>
</dbReference>
<proteinExistence type="inferred from homology"/>
<accession>A0AAW2BTZ3</accession>
<organism evidence="9 10">
    <name type="scientific">Lithocarpus litseifolius</name>
    <dbReference type="NCBI Taxonomy" id="425828"/>
    <lineage>
        <taxon>Eukaryota</taxon>
        <taxon>Viridiplantae</taxon>
        <taxon>Streptophyta</taxon>
        <taxon>Embryophyta</taxon>
        <taxon>Tracheophyta</taxon>
        <taxon>Spermatophyta</taxon>
        <taxon>Magnoliopsida</taxon>
        <taxon>eudicotyledons</taxon>
        <taxon>Gunneridae</taxon>
        <taxon>Pentapetalae</taxon>
        <taxon>rosids</taxon>
        <taxon>fabids</taxon>
        <taxon>Fagales</taxon>
        <taxon>Fagaceae</taxon>
        <taxon>Lithocarpus</taxon>
    </lineage>
</organism>
<feature type="transmembrane region" description="Helical" evidence="7">
    <location>
        <begin position="33"/>
        <end position="55"/>
    </location>
</feature>
<evidence type="ECO:0000256" key="7">
    <source>
        <dbReference type="SAM" id="Phobius"/>
    </source>
</evidence>
<keyword evidence="7" id="KW-0472">Membrane</keyword>
<feature type="domain" description="Exostosin GT47" evidence="8">
    <location>
        <begin position="278"/>
        <end position="330"/>
    </location>
</feature>
<feature type="compositionally biased region" description="Basic residues" evidence="6">
    <location>
        <begin position="1"/>
        <end position="10"/>
    </location>
</feature>
<dbReference type="AlphaFoldDB" id="A0AAW2BTZ3"/>
<feature type="region of interest" description="Disordered" evidence="6">
    <location>
        <begin position="1"/>
        <end position="22"/>
    </location>
</feature>
<evidence type="ECO:0000256" key="3">
    <source>
        <dbReference type="ARBA" id="ARBA00022676"/>
    </source>
</evidence>
<evidence type="ECO:0000256" key="4">
    <source>
        <dbReference type="ARBA" id="ARBA00022968"/>
    </source>
</evidence>
<evidence type="ECO:0000313" key="10">
    <source>
        <dbReference type="Proteomes" id="UP001459277"/>
    </source>
</evidence>
<keyword evidence="5" id="KW-0333">Golgi apparatus</keyword>
<evidence type="ECO:0000256" key="2">
    <source>
        <dbReference type="ARBA" id="ARBA00010271"/>
    </source>
</evidence>
<keyword evidence="7" id="KW-0812">Transmembrane</keyword>
<dbReference type="PANTHER" id="PTHR11062:SF43">
    <property type="entry name" value="EXOSTOSIN FAMILY PROTEIN"/>
    <property type="match status" value="1"/>
</dbReference>
<evidence type="ECO:0000256" key="1">
    <source>
        <dbReference type="ARBA" id="ARBA00004323"/>
    </source>
</evidence>
<dbReference type="Pfam" id="PF03016">
    <property type="entry name" value="Exostosin_GT47"/>
    <property type="match status" value="2"/>
</dbReference>
<keyword evidence="4" id="KW-0735">Signal-anchor</keyword>
<protein>
    <recommendedName>
        <fullName evidence="8">Exostosin GT47 domain-containing protein</fullName>
    </recommendedName>
</protein>
<keyword evidence="10" id="KW-1185">Reference proteome</keyword>
<sequence>MENMRNRHTCHNPLQSQSQAHNNSSESRTKKHVCVLFLVALVIFAILPTCLYLYIYCWQYQCFTSGFFSTTPQPAPSKKAMNIVSDDELYISGEFLHEYEQMEREFKIYIYPDEDLYMYYQSTRKLSGKYSNEGFFFKNLNESQFLTTVPHEAHLKFIPISTYQMQGKGISFGKMAIVVQKYVQCLISKYHYCNPNEDHFFVNCHGIGVIAANGLPLLENATQVVCASRFASKFTPSKDTILPAQKLQPFSHHPPSGKDIANRNRIDHSEDDAELNKKLCPCLKSQFYTNCIAASILYGCVPVVSLSELDLPFKDTLDWTKFSVTVTRNEDLLQYTVKDIDNQTFTKLHNNLLKVQKHFTWNTPPVRFDAFHMVMYELWKRI</sequence>
<dbReference type="EMBL" id="JAZDWU010000010">
    <property type="protein sequence ID" value="KAK9988933.1"/>
    <property type="molecule type" value="Genomic_DNA"/>
</dbReference>
<feature type="compositionally biased region" description="Polar residues" evidence="6">
    <location>
        <begin position="12"/>
        <end position="22"/>
    </location>
</feature>
<evidence type="ECO:0000313" key="9">
    <source>
        <dbReference type="EMBL" id="KAK9988933.1"/>
    </source>
</evidence>
<evidence type="ECO:0000256" key="6">
    <source>
        <dbReference type="SAM" id="MobiDB-lite"/>
    </source>
</evidence>
<evidence type="ECO:0000256" key="5">
    <source>
        <dbReference type="ARBA" id="ARBA00023034"/>
    </source>
</evidence>
<name>A0AAW2BTZ3_9ROSI</name>